<feature type="transmembrane region" description="Helical" evidence="5">
    <location>
        <begin position="71"/>
        <end position="96"/>
    </location>
</feature>
<dbReference type="AlphaFoldDB" id="A0A1F4VI10"/>
<proteinExistence type="predicted"/>
<keyword evidence="4 5" id="KW-0472">Membrane</keyword>
<evidence type="ECO:0008006" key="8">
    <source>
        <dbReference type="Google" id="ProtNLM"/>
    </source>
</evidence>
<accession>A0A1F4VI10</accession>
<comment type="caution">
    <text evidence="6">The sequence shown here is derived from an EMBL/GenBank/DDBJ whole genome shotgun (WGS) entry which is preliminary data.</text>
</comment>
<dbReference type="EMBL" id="MEVN01000034">
    <property type="protein sequence ID" value="OGC56590.1"/>
    <property type="molecule type" value="Genomic_DNA"/>
</dbReference>
<organism evidence="6 7">
    <name type="scientific">candidate division WWE3 bacterium RIFCSPLOWO2_12_FULL_36_10</name>
    <dbReference type="NCBI Taxonomy" id="1802630"/>
    <lineage>
        <taxon>Bacteria</taxon>
        <taxon>Katanobacteria</taxon>
    </lineage>
</organism>
<keyword evidence="3 5" id="KW-1133">Transmembrane helix</keyword>
<feature type="transmembrane region" description="Helical" evidence="5">
    <location>
        <begin position="48"/>
        <end position="65"/>
    </location>
</feature>
<dbReference type="STRING" id="1802630.A3H26_01715"/>
<keyword evidence="2 5" id="KW-0812">Transmembrane</keyword>
<dbReference type="Pfam" id="PF09685">
    <property type="entry name" value="MamF_MmsF"/>
    <property type="match status" value="1"/>
</dbReference>
<feature type="transmembrane region" description="Helical" evidence="5">
    <location>
        <begin position="24"/>
        <end position="41"/>
    </location>
</feature>
<dbReference type="PANTHER" id="PTHR36460:SF1">
    <property type="entry name" value="UPF0132 DOMAIN PROTEIN (AFU_ORTHOLOGUE AFUA_3G10255)"/>
    <property type="match status" value="1"/>
</dbReference>
<dbReference type="InterPro" id="IPR019109">
    <property type="entry name" value="MamF_MmsF"/>
</dbReference>
<sequence>MEQNTTQSQPVSQKPYNLESNVEAALSYLITPLTGVAVFIFEKSNKFVRFHAFQSILLGVVWLGLNFASTMLTFLLIGFILVPIINIACFIAWLLCMWKAYNKEEFELPIIGKIAHSQVNK</sequence>
<dbReference type="PANTHER" id="PTHR36460">
    <property type="entry name" value="UPF0132 DOMAIN PROTEIN (AFU_ORTHOLOGUE AFUA_3G10255)"/>
    <property type="match status" value="1"/>
</dbReference>
<evidence type="ECO:0000256" key="2">
    <source>
        <dbReference type="ARBA" id="ARBA00022692"/>
    </source>
</evidence>
<evidence type="ECO:0000256" key="5">
    <source>
        <dbReference type="SAM" id="Phobius"/>
    </source>
</evidence>
<name>A0A1F4VI10_UNCKA</name>
<evidence type="ECO:0000313" key="6">
    <source>
        <dbReference type="EMBL" id="OGC56590.1"/>
    </source>
</evidence>
<dbReference type="Proteomes" id="UP000177763">
    <property type="component" value="Unassembled WGS sequence"/>
</dbReference>
<evidence type="ECO:0000256" key="3">
    <source>
        <dbReference type="ARBA" id="ARBA00022989"/>
    </source>
</evidence>
<evidence type="ECO:0000256" key="4">
    <source>
        <dbReference type="ARBA" id="ARBA00023136"/>
    </source>
</evidence>
<evidence type="ECO:0000256" key="1">
    <source>
        <dbReference type="ARBA" id="ARBA00004141"/>
    </source>
</evidence>
<comment type="subcellular location">
    <subcellularLocation>
        <location evidence="1">Membrane</location>
        <topology evidence="1">Multi-pass membrane protein</topology>
    </subcellularLocation>
</comment>
<dbReference type="GO" id="GO:0016020">
    <property type="term" value="C:membrane"/>
    <property type="evidence" value="ECO:0007669"/>
    <property type="project" value="UniProtKB-SubCell"/>
</dbReference>
<reference evidence="6 7" key="1">
    <citation type="journal article" date="2016" name="Nat. Commun.">
        <title>Thousands of microbial genomes shed light on interconnected biogeochemical processes in an aquifer system.</title>
        <authorList>
            <person name="Anantharaman K."/>
            <person name="Brown C.T."/>
            <person name="Hug L.A."/>
            <person name="Sharon I."/>
            <person name="Castelle C.J."/>
            <person name="Probst A.J."/>
            <person name="Thomas B.C."/>
            <person name="Singh A."/>
            <person name="Wilkins M.J."/>
            <person name="Karaoz U."/>
            <person name="Brodie E.L."/>
            <person name="Williams K.H."/>
            <person name="Hubbard S.S."/>
            <person name="Banfield J.F."/>
        </authorList>
    </citation>
    <scope>NUCLEOTIDE SEQUENCE [LARGE SCALE GENOMIC DNA]</scope>
</reference>
<evidence type="ECO:0000313" key="7">
    <source>
        <dbReference type="Proteomes" id="UP000177763"/>
    </source>
</evidence>
<protein>
    <recommendedName>
        <fullName evidence="8">DUF4870 domain-containing protein</fullName>
    </recommendedName>
</protein>
<gene>
    <name evidence="6" type="ORF">A3H26_01715</name>
</gene>